<reference evidence="3" key="2">
    <citation type="submission" date="2016-12" db="EMBL/GenBank/DDBJ databases">
        <authorList>
            <person name="Song W.-J."/>
            <person name="Kurnit D.M."/>
        </authorList>
    </citation>
    <scope>NUCLEOTIDE SEQUENCE [LARGE SCALE GENOMIC DNA]</scope>
    <source>
        <strain evidence="3">HGB1681</strain>
    </source>
</reference>
<reference evidence="4" key="1">
    <citation type="submission" date="2016-12" db="EMBL/GenBank/DDBJ databases">
        <authorList>
            <person name="Gaudriault S."/>
        </authorList>
    </citation>
    <scope>NUCLEOTIDE SEQUENCE [LARGE SCALE GENOMIC DNA]</scope>
    <source>
        <strain evidence="4">HGB1681 (deposited as PTA-6826 in the American Type Culture Collection)</strain>
    </source>
</reference>
<dbReference type="EMBL" id="NIBU01000107">
    <property type="protein sequence ID" value="PHM27686.1"/>
    <property type="molecule type" value="Genomic_DNA"/>
</dbReference>
<evidence type="ECO:0000313" key="5">
    <source>
        <dbReference type="Proteomes" id="UP000224871"/>
    </source>
</evidence>
<evidence type="ECO:0000313" key="4">
    <source>
        <dbReference type="Proteomes" id="UP000196435"/>
    </source>
</evidence>
<gene>
    <name evidence="2" type="ORF">Xinn_03940</name>
    <name evidence="3" type="ORF">XIS1_720009</name>
</gene>
<feature type="compositionally biased region" description="Polar residues" evidence="1">
    <location>
        <begin position="1"/>
        <end position="10"/>
    </location>
</feature>
<protein>
    <submittedName>
        <fullName evidence="3">Uncharacterized protein</fullName>
    </submittedName>
</protein>
<name>A0A1N6N0M3_9GAMM</name>
<dbReference type="Proteomes" id="UP000224871">
    <property type="component" value="Unassembled WGS sequence"/>
</dbReference>
<feature type="region of interest" description="Disordered" evidence="1">
    <location>
        <begin position="1"/>
        <end position="35"/>
    </location>
</feature>
<dbReference type="RefSeq" id="WP_086954002.1">
    <property type="nucleotide sequence ID" value="NZ_CAWNQC010000010.1"/>
</dbReference>
<dbReference type="EMBL" id="FTLG01000217">
    <property type="protein sequence ID" value="SIP74646.1"/>
    <property type="molecule type" value="Genomic_DNA"/>
</dbReference>
<proteinExistence type="predicted"/>
<organism evidence="3 4">
    <name type="scientific">Xenorhabdus innexi</name>
    <dbReference type="NCBI Taxonomy" id="290109"/>
    <lineage>
        <taxon>Bacteria</taxon>
        <taxon>Pseudomonadati</taxon>
        <taxon>Pseudomonadota</taxon>
        <taxon>Gammaproteobacteria</taxon>
        <taxon>Enterobacterales</taxon>
        <taxon>Morganellaceae</taxon>
        <taxon>Xenorhabdus</taxon>
    </lineage>
</organism>
<keyword evidence="5" id="KW-1185">Reference proteome</keyword>
<dbReference type="AlphaFoldDB" id="A0A1N6N0M3"/>
<evidence type="ECO:0000256" key="1">
    <source>
        <dbReference type="SAM" id="MobiDB-lite"/>
    </source>
</evidence>
<accession>A0A1N6N0M3</accession>
<dbReference type="Proteomes" id="UP000196435">
    <property type="component" value="Unassembled WGS sequence"/>
</dbReference>
<evidence type="ECO:0000313" key="3">
    <source>
        <dbReference type="EMBL" id="SIP74646.1"/>
    </source>
</evidence>
<sequence length="323" mass="36700">MPSNFNNPNRYNDIESGLRHRKPSHLQPSTSQIPDTGLQLIRRSTSLPVVAEPHKFQPLTVTVAAAGCALTVLDPSKMKLVKPDELMTTMNTFHMNIRNEDDWKRAISLLIEINVQLNDCDLENLPNEITDRYKNAGFFSVNGILKYINEGLGGSIGHILGMVGTVLWEQSQIEQTDLNKLNNSNQTSINGRDKVEIQDRQNNFILAARAVSISDACFAFVFGLIIKNVLASIINRRGSITENNSRFVAEWVKKILIERYMKDKKIELSGNVSMRSIPKLAFFANAEDHFRVYVPDKEGYINPIINAYCKRLEERSIFHKLFY</sequence>
<reference evidence="2 5" key="3">
    <citation type="journal article" date="2017" name="Nat. Microbiol.">
        <title>Natural product diversity associated with the nematode symbionts Photorhabdus and Xenorhabdus.</title>
        <authorList>
            <person name="Tobias N.J."/>
            <person name="Wolff H."/>
            <person name="Djahanschiri B."/>
            <person name="Grundmann F."/>
            <person name="Kronenwerth M."/>
            <person name="Shi Y.M."/>
            <person name="Simonyi S."/>
            <person name="Grun P."/>
            <person name="Shapiro-Ilan D."/>
            <person name="Pidot S.J."/>
            <person name="Stinear T.P."/>
            <person name="Ebersberger I."/>
            <person name="Bode H.B."/>
        </authorList>
    </citation>
    <scope>NUCLEOTIDE SEQUENCE [LARGE SCALE GENOMIC DNA]</scope>
    <source>
        <strain evidence="2 5">DSM 16336</strain>
    </source>
</reference>
<evidence type="ECO:0000313" key="2">
    <source>
        <dbReference type="EMBL" id="PHM27686.1"/>
    </source>
</evidence>